<dbReference type="HOGENOM" id="CLU_013513_5_3_1"/>
<keyword evidence="7" id="KW-1185">Reference proteome</keyword>
<dbReference type="Pfam" id="PF00755">
    <property type="entry name" value="Carn_acyltransf"/>
    <property type="match status" value="1"/>
</dbReference>
<reference evidence="6" key="3">
    <citation type="submission" date="2025-09" db="UniProtKB">
        <authorList>
            <consortium name="Ensembl"/>
        </authorList>
    </citation>
    <scope>IDENTIFICATION</scope>
</reference>
<evidence type="ECO:0000313" key="6">
    <source>
        <dbReference type="Ensembl" id="ENSCSAVP00000014663.1"/>
    </source>
</evidence>
<dbReference type="FunCoup" id="H2ZAP8">
    <property type="interactions" value="3"/>
</dbReference>
<dbReference type="OMA" id="DVWAKDY"/>
<evidence type="ECO:0000256" key="1">
    <source>
        <dbReference type="ARBA" id="ARBA00005232"/>
    </source>
</evidence>
<dbReference type="GO" id="GO:0005777">
    <property type="term" value="C:peroxisome"/>
    <property type="evidence" value="ECO:0007669"/>
    <property type="project" value="TreeGrafter"/>
</dbReference>
<dbReference type="InterPro" id="IPR042231">
    <property type="entry name" value="Cho/carn_acyl_trans_2"/>
</dbReference>
<name>H2ZAP8_CIOSA</name>
<dbReference type="PANTHER" id="PTHR22589:SF67">
    <property type="entry name" value="PEROXISOMAL CARNITINE O-OCTANOYLTRANSFERASE"/>
    <property type="match status" value="1"/>
</dbReference>
<feature type="domain" description="Choline/carnitine acyltransferase" evidence="5">
    <location>
        <begin position="15"/>
        <end position="460"/>
    </location>
</feature>
<dbReference type="Gene3D" id="3.30.559.70">
    <property type="entry name" value="Choline/Carnitine o-acyltransferase, domain 2"/>
    <property type="match status" value="1"/>
</dbReference>
<dbReference type="GO" id="GO:0008458">
    <property type="term" value="F:carnitine O-octanoyltransferase activity"/>
    <property type="evidence" value="ECO:0007669"/>
    <property type="project" value="TreeGrafter"/>
</dbReference>
<protein>
    <recommendedName>
        <fullName evidence="5">Choline/carnitine acyltransferase domain-containing protein</fullName>
    </recommendedName>
</protein>
<sequence length="461" mass="53126">AENRTFYNDERLPSLPVPTVEQTIEKYLDSCRAILSDEEYSKTYEICQKFKKQDAPKLQEKLLERSKSHKNWLEQWWLENAYLEGRTPLPVGNFSGPGTYVENYWPLKEGTQLERAALGLYILLQFWQLVRKEMIAVHTLADGTKLTMHQFRYLFNTCRVPHRDKDELSHSFKTEAEGSSPTHIVVLCRGYFFKIISADPVTGDICSPAQLFAMFKDIRDICHRRKEKGIPVASLTAMDRDSWADARDHLIEISSKNEEILKAIETSLIITTLDDTSPGDYTELTYEGMCGDPGQRWYDKSYNSSTMTNGSNLCLCDHTPFDAMVMVALYDKPEELVFQLDDSSMKSINEATKFCNGIKENLELLQIVFEKFGKSALKKYKVHPDFFVQICLQLAYMMTHGKPGSTYETATTRQFYHGRTETCRSCTPEAVEFCRAMMSNTRSKDLKNLFFKAHHKFVSLM</sequence>
<dbReference type="InterPro" id="IPR039551">
    <property type="entry name" value="Cho/carn_acyl_trans"/>
</dbReference>
<dbReference type="AlphaFoldDB" id="H2ZAP8"/>
<dbReference type="PANTHER" id="PTHR22589">
    <property type="entry name" value="CARNITINE O-ACYLTRANSFERASE"/>
    <property type="match status" value="1"/>
</dbReference>
<accession>H2ZAP8</accession>
<evidence type="ECO:0000313" key="7">
    <source>
        <dbReference type="Proteomes" id="UP000007875"/>
    </source>
</evidence>
<feature type="active site" description="Proton acceptor" evidence="4">
    <location>
        <position position="318"/>
    </location>
</feature>
<dbReference type="InterPro" id="IPR000542">
    <property type="entry name" value="Carn_acyl_trans"/>
</dbReference>
<dbReference type="SUPFAM" id="SSF52777">
    <property type="entry name" value="CoA-dependent acyltransferases"/>
    <property type="match status" value="2"/>
</dbReference>
<reference evidence="7" key="1">
    <citation type="submission" date="2003-08" db="EMBL/GenBank/DDBJ databases">
        <authorList>
            <person name="Birren B."/>
            <person name="Nusbaum C."/>
            <person name="Abebe A."/>
            <person name="Abouelleil A."/>
            <person name="Adekoya E."/>
            <person name="Ait-zahra M."/>
            <person name="Allen N."/>
            <person name="Allen T."/>
            <person name="An P."/>
            <person name="Anderson M."/>
            <person name="Anderson S."/>
            <person name="Arachchi H."/>
            <person name="Armbruster J."/>
            <person name="Bachantsang P."/>
            <person name="Baldwin J."/>
            <person name="Barry A."/>
            <person name="Bayul T."/>
            <person name="Blitshsteyn B."/>
            <person name="Bloom T."/>
            <person name="Blye J."/>
            <person name="Boguslavskiy L."/>
            <person name="Borowsky M."/>
            <person name="Boukhgalter B."/>
            <person name="Brunache A."/>
            <person name="Butler J."/>
            <person name="Calixte N."/>
            <person name="Calvo S."/>
            <person name="Camarata J."/>
            <person name="Campo K."/>
            <person name="Chang J."/>
            <person name="Cheshatsang Y."/>
            <person name="Citroen M."/>
            <person name="Collymore A."/>
            <person name="Considine T."/>
            <person name="Cook A."/>
            <person name="Cooke P."/>
            <person name="Corum B."/>
            <person name="Cuomo C."/>
            <person name="David R."/>
            <person name="Dawoe T."/>
            <person name="Degray S."/>
            <person name="Dodge S."/>
            <person name="Dooley K."/>
            <person name="Dorje P."/>
            <person name="Dorjee K."/>
            <person name="Dorris L."/>
            <person name="Duffey N."/>
            <person name="Dupes A."/>
            <person name="Elkins T."/>
            <person name="Engels R."/>
            <person name="Erickson J."/>
            <person name="Farina A."/>
            <person name="Faro S."/>
            <person name="Ferreira P."/>
            <person name="Fischer H."/>
            <person name="Fitzgerald M."/>
            <person name="Foley K."/>
            <person name="Gage D."/>
            <person name="Galagan J."/>
            <person name="Gearin G."/>
            <person name="Gnerre S."/>
            <person name="Gnirke A."/>
            <person name="Goyette A."/>
            <person name="Graham J."/>
            <person name="Grandbois E."/>
            <person name="Gyaltsen K."/>
            <person name="Hafez N."/>
            <person name="Hagopian D."/>
            <person name="Hagos B."/>
            <person name="Hall J."/>
            <person name="Hatcher B."/>
            <person name="Heller A."/>
            <person name="Higgins H."/>
            <person name="Honan T."/>
            <person name="Horn A."/>
            <person name="Houde N."/>
            <person name="Hughes L."/>
            <person name="Hulme W."/>
            <person name="Husby E."/>
            <person name="Iliev I."/>
            <person name="Jaffe D."/>
            <person name="Jones C."/>
            <person name="Kamal M."/>
            <person name="Kamat A."/>
            <person name="Kamvysselis M."/>
            <person name="Karlsson E."/>
            <person name="Kells C."/>
            <person name="Kieu A."/>
            <person name="Kisner P."/>
            <person name="Kodira C."/>
            <person name="Kulbokas E."/>
            <person name="Labutti K."/>
            <person name="Lama D."/>
            <person name="Landers T."/>
            <person name="Leger J."/>
            <person name="Levine S."/>
            <person name="Lewis D."/>
            <person name="Lewis T."/>
            <person name="Lindblad-toh K."/>
            <person name="Liu X."/>
            <person name="Lokyitsang T."/>
            <person name="Lokyitsang Y."/>
            <person name="Lucien O."/>
            <person name="Lui A."/>
            <person name="Ma L.J."/>
            <person name="Mabbitt R."/>
            <person name="Macdonald J."/>
            <person name="Maclean C."/>
            <person name="Major J."/>
            <person name="Manning J."/>
            <person name="Marabella R."/>
            <person name="Maru K."/>
            <person name="Matthews C."/>
            <person name="Mauceli E."/>
            <person name="Mccarthy M."/>
            <person name="Mcdonough S."/>
            <person name="Mcghee T."/>
            <person name="Meldrim J."/>
            <person name="Meneus L."/>
            <person name="Mesirov J."/>
            <person name="Mihalev A."/>
            <person name="Mihova T."/>
            <person name="Mikkelsen T."/>
            <person name="Mlenga V."/>
            <person name="Moru K."/>
            <person name="Mozes J."/>
            <person name="Mulrain L."/>
            <person name="Munson G."/>
            <person name="Naylor J."/>
            <person name="Newes C."/>
            <person name="Nguyen C."/>
            <person name="Nguyen N."/>
            <person name="Nguyen T."/>
            <person name="Nicol R."/>
            <person name="Nielsen C."/>
            <person name="Nizzari M."/>
            <person name="Norbu C."/>
            <person name="Norbu N."/>
            <person name="O'donnell P."/>
            <person name="Okoawo O."/>
            <person name="O'leary S."/>
            <person name="Omotosho B."/>
            <person name="O'neill K."/>
            <person name="Osman S."/>
            <person name="Parker S."/>
            <person name="Perrin D."/>
            <person name="Phunkhang P."/>
            <person name="Piqani B."/>
            <person name="Purcell S."/>
            <person name="Rachupka T."/>
            <person name="Ramasamy U."/>
            <person name="Rameau R."/>
            <person name="Ray V."/>
            <person name="Raymond C."/>
            <person name="Retta R."/>
            <person name="Richardson S."/>
            <person name="Rise C."/>
            <person name="Rodriguez J."/>
            <person name="Rogers J."/>
            <person name="Rogov P."/>
            <person name="Rutman M."/>
            <person name="Schupbach R."/>
            <person name="Seaman C."/>
            <person name="Settipalli S."/>
            <person name="Sharpe T."/>
            <person name="Sheridan J."/>
            <person name="Sherpa N."/>
            <person name="Shi J."/>
            <person name="Smirnov S."/>
            <person name="Smith C."/>
            <person name="Sougnez C."/>
            <person name="Spencer B."/>
            <person name="Stalker J."/>
            <person name="Stange-thomann N."/>
            <person name="Stavropoulos S."/>
            <person name="Stetson K."/>
            <person name="Stone C."/>
            <person name="Stone S."/>
            <person name="Stubbs M."/>
            <person name="Talamas J."/>
            <person name="Tchuinga P."/>
            <person name="Tenzing P."/>
            <person name="Tesfaye S."/>
            <person name="Theodore J."/>
            <person name="Thoulutsang Y."/>
            <person name="Topham K."/>
            <person name="Towey S."/>
            <person name="Tsamla T."/>
            <person name="Tsomo N."/>
            <person name="Vallee D."/>
            <person name="Vassiliev H."/>
            <person name="Venkataraman V."/>
            <person name="Vinson J."/>
            <person name="Vo A."/>
            <person name="Wade C."/>
            <person name="Wang S."/>
            <person name="Wangchuk T."/>
            <person name="Wangdi T."/>
            <person name="Whittaker C."/>
            <person name="Wilkinson J."/>
            <person name="Wu Y."/>
            <person name="Wyman D."/>
            <person name="Yadav S."/>
            <person name="Yang S."/>
            <person name="Yang X."/>
            <person name="Yeager S."/>
            <person name="Yee E."/>
            <person name="Young G."/>
            <person name="Zainoun J."/>
            <person name="Zembeck L."/>
            <person name="Zimmer A."/>
            <person name="Zody M."/>
            <person name="Lander E."/>
        </authorList>
    </citation>
    <scope>NUCLEOTIDE SEQUENCE [LARGE SCALE GENOMIC DNA]</scope>
</reference>
<comment type="similarity">
    <text evidence="1">Belongs to the carnitine/choline acetyltransferase family.</text>
</comment>
<keyword evidence="2" id="KW-0808">Transferase</keyword>
<evidence type="ECO:0000256" key="2">
    <source>
        <dbReference type="ARBA" id="ARBA00022679"/>
    </source>
</evidence>
<evidence type="ECO:0000256" key="3">
    <source>
        <dbReference type="ARBA" id="ARBA00023315"/>
    </source>
</evidence>
<dbReference type="Gene3D" id="3.30.559.10">
    <property type="entry name" value="Chloramphenicol acetyltransferase-like domain"/>
    <property type="match status" value="1"/>
</dbReference>
<evidence type="ECO:0000259" key="5">
    <source>
        <dbReference type="Pfam" id="PF00755"/>
    </source>
</evidence>
<keyword evidence="3" id="KW-0012">Acyltransferase</keyword>
<dbReference type="eggNOG" id="KOG3718">
    <property type="taxonomic scope" value="Eukaryota"/>
</dbReference>
<dbReference type="PROSITE" id="PS00439">
    <property type="entry name" value="ACYLTRANSF_C_1"/>
    <property type="match status" value="1"/>
</dbReference>
<proteinExistence type="inferred from homology"/>
<organism evidence="6 7">
    <name type="scientific">Ciona savignyi</name>
    <name type="common">Pacific transparent sea squirt</name>
    <dbReference type="NCBI Taxonomy" id="51511"/>
    <lineage>
        <taxon>Eukaryota</taxon>
        <taxon>Metazoa</taxon>
        <taxon>Chordata</taxon>
        <taxon>Tunicata</taxon>
        <taxon>Ascidiacea</taxon>
        <taxon>Phlebobranchia</taxon>
        <taxon>Cionidae</taxon>
        <taxon>Ciona</taxon>
    </lineage>
</organism>
<dbReference type="Proteomes" id="UP000007875">
    <property type="component" value="Unassembled WGS sequence"/>
</dbReference>
<dbReference type="STRING" id="51511.ENSCSAVP00000014663"/>
<dbReference type="InterPro" id="IPR023213">
    <property type="entry name" value="CAT-like_dom_sf"/>
</dbReference>
<dbReference type="GeneTree" id="ENSGT01150000286999"/>
<evidence type="ECO:0000256" key="4">
    <source>
        <dbReference type="PIRSR" id="PIRSR600542-1"/>
    </source>
</evidence>
<dbReference type="InParanoid" id="H2ZAP8"/>
<dbReference type="Ensembl" id="ENSCSAVT00000014830.1">
    <property type="protein sequence ID" value="ENSCSAVP00000014663.1"/>
    <property type="gene ID" value="ENSCSAVG00000008569.1"/>
</dbReference>
<reference evidence="6" key="2">
    <citation type="submission" date="2025-08" db="UniProtKB">
        <authorList>
            <consortium name="Ensembl"/>
        </authorList>
    </citation>
    <scope>IDENTIFICATION</scope>
</reference>